<accession>A0A239CT97</accession>
<evidence type="ECO:0000313" key="2">
    <source>
        <dbReference type="Proteomes" id="UP000198304"/>
    </source>
</evidence>
<proteinExistence type="predicted"/>
<sequence>MKPEDILKKYPRIVSHLIAESLGYFTPKSATIAIIKAKENEPYFCELYTDCARRYGEMYDRDNVRRVTREILSQAIKSRHHHTFMMASYKDARLIVDEATKGNIQH</sequence>
<evidence type="ECO:0000313" key="1">
    <source>
        <dbReference type="EMBL" id="SNS23330.1"/>
    </source>
</evidence>
<protein>
    <submittedName>
        <fullName evidence="1">Uncharacterized protein</fullName>
    </submittedName>
</protein>
<dbReference type="RefSeq" id="WP_089282383.1">
    <property type="nucleotide sequence ID" value="NZ_FZOJ01000006.1"/>
</dbReference>
<name>A0A239CT97_9FIRM</name>
<reference evidence="1 2" key="1">
    <citation type="submission" date="2017-06" db="EMBL/GenBank/DDBJ databases">
        <authorList>
            <person name="Kim H.J."/>
            <person name="Triplett B.A."/>
        </authorList>
    </citation>
    <scope>NUCLEOTIDE SEQUENCE [LARGE SCALE GENOMIC DNA]</scope>
    <source>
        <strain evidence="1 2">SCA</strain>
    </source>
</reference>
<gene>
    <name evidence="1" type="ORF">SAMN05446037_1006140</name>
</gene>
<dbReference type="AlphaFoldDB" id="A0A239CT97"/>
<dbReference type="Proteomes" id="UP000198304">
    <property type="component" value="Unassembled WGS sequence"/>
</dbReference>
<organism evidence="1 2">
    <name type="scientific">Anaerovirgula multivorans</name>
    <dbReference type="NCBI Taxonomy" id="312168"/>
    <lineage>
        <taxon>Bacteria</taxon>
        <taxon>Bacillati</taxon>
        <taxon>Bacillota</taxon>
        <taxon>Clostridia</taxon>
        <taxon>Peptostreptococcales</taxon>
        <taxon>Natronincolaceae</taxon>
        <taxon>Anaerovirgula</taxon>
    </lineage>
</organism>
<keyword evidence="2" id="KW-1185">Reference proteome</keyword>
<dbReference type="EMBL" id="FZOJ01000006">
    <property type="protein sequence ID" value="SNS23330.1"/>
    <property type="molecule type" value="Genomic_DNA"/>
</dbReference>